<keyword evidence="2" id="KW-1133">Transmembrane helix</keyword>
<feature type="transmembrane region" description="Helical" evidence="2">
    <location>
        <begin position="243"/>
        <end position="261"/>
    </location>
</feature>
<accession>A0A1H9P9J4</accession>
<dbReference type="InterPro" id="IPR021878">
    <property type="entry name" value="TgpA_N"/>
</dbReference>
<evidence type="ECO:0000256" key="1">
    <source>
        <dbReference type="SAM" id="MobiDB-lite"/>
    </source>
</evidence>
<dbReference type="PANTHER" id="PTHR42736">
    <property type="entry name" value="PROTEIN-GLUTAMINE GAMMA-GLUTAMYLTRANSFERASE"/>
    <property type="match status" value="1"/>
</dbReference>
<evidence type="ECO:0000313" key="5">
    <source>
        <dbReference type="Proteomes" id="UP000199503"/>
    </source>
</evidence>
<feature type="compositionally biased region" description="Low complexity" evidence="1">
    <location>
        <begin position="34"/>
        <end position="64"/>
    </location>
</feature>
<dbReference type="STRING" id="65499.SAMN04488000_1093"/>
<dbReference type="Pfam" id="PF01841">
    <property type="entry name" value="Transglut_core"/>
    <property type="match status" value="1"/>
</dbReference>
<protein>
    <submittedName>
        <fullName evidence="4">Transglutaminase-like superfamily protein</fullName>
    </submittedName>
</protein>
<dbReference type="Proteomes" id="UP000199503">
    <property type="component" value="Unassembled WGS sequence"/>
</dbReference>
<feature type="transmembrane region" description="Helical" evidence="2">
    <location>
        <begin position="141"/>
        <end position="159"/>
    </location>
</feature>
<dbReference type="InterPro" id="IPR038765">
    <property type="entry name" value="Papain-like_cys_pep_sf"/>
</dbReference>
<evidence type="ECO:0000259" key="3">
    <source>
        <dbReference type="SMART" id="SM00460"/>
    </source>
</evidence>
<feature type="transmembrane region" description="Helical" evidence="2">
    <location>
        <begin position="117"/>
        <end position="134"/>
    </location>
</feature>
<reference evidence="5" key="1">
    <citation type="submission" date="2016-10" db="EMBL/GenBank/DDBJ databases">
        <authorList>
            <person name="Varghese N."/>
            <person name="Submissions S."/>
        </authorList>
    </citation>
    <scope>NUCLEOTIDE SEQUENCE [LARGE SCALE GENOMIC DNA]</scope>
    <source>
        <strain evidence="5">DSM 44437</strain>
    </source>
</reference>
<proteinExistence type="predicted"/>
<feature type="domain" description="Transglutaminase-like" evidence="3">
    <location>
        <begin position="513"/>
        <end position="582"/>
    </location>
</feature>
<feature type="transmembrane region" description="Helical" evidence="2">
    <location>
        <begin position="638"/>
        <end position="655"/>
    </location>
</feature>
<dbReference type="Gene3D" id="3.10.620.30">
    <property type="match status" value="1"/>
</dbReference>
<evidence type="ECO:0000313" key="4">
    <source>
        <dbReference type="EMBL" id="SER44914.1"/>
    </source>
</evidence>
<keyword evidence="5" id="KW-1185">Reference proteome</keyword>
<gene>
    <name evidence="4" type="ORF">SAMN04488000_1093</name>
</gene>
<organism evidence="4 5">
    <name type="scientific">Lentzea albida</name>
    <dbReference type="NCBI Taxonomy" id="65499"/>
    <lineage>
        <taxon>Bacteria</taxon>
        <taxon>Bacillati</taxon>
        <taxon>Actinomycetota</taxon>
        <taxon>Actinomycetes</taxon>
        <taxon>Pseudonocardiales</taxon>
        <taxon>Pseudonocardiaceae</taxon>
        <taxon>Lentzea</taxon>
    </lineage>
</organism>
<dbReference type="InterPro" id="IPR002931">
    <property type="entry name" value="Transglutaminase-like"/>
</dbReference>
<name>A0A1H9P9J4_9PSEU</name>
<dbReference type="PANTHER" id="PTHR42736:SF1">
    <property type="entry name" value="PROTEIN-GLUTAMINE GAMMA-GLUTAMYLTRANSFERASE"/>
    <property type="match status" value="1"/>
</dbReference>
<dbReference type="Pfam" id="PF11992">
    <property type="entry name" value="TgpA_N"/>
    <property type="match status" value="1"/>
</dbReference>
<dbReference type="AlphaFoldDB" id="A0A1H9P9J4"/>
<dbReference type="InterPro" id="IPR052901">
    <property type="entry name" value="Bact_TGase-like"/>
</dbReference>
<sequence length="758" mass="78874">MSRADGGNGTAGTGDGRGSGGGATNAPAGGSGAVGSAANRPASSSDRAASGAAGSAANRPAASPHRPSGHASHRAPGNTTSHRASTHSATDSLLKYGWVTALLLVASLQLAQAWDGAILYFGLAALTGFLALLLKKLVPAGLAALGVMVVAMAGGFLLARGASPNRDPAWVLLDTVPRLLTAARPAPATPELLVPGLLLIIGISTGAVLSVARRGTALFVPALGAAALYVSAALLTTGRADRYGLVALTLVVILALGWLVLDRRGPVLPPAVLATALAALTLLTFVLPTNGFEPRRLVTPPVTDIAISNPLPQLASWAAQGEAELFRVRGPEVPLRLVTLSRYSGASWEAASTYGPLGVVDAPDLPTGGKFQDASVDLRITGLQGEWLPGVGRPQAVSLSNAMVDPDTGSLVVAEGLRTGLSYTVRGVLETPSDTDLVEAQVPTTATKYTALPRLPFTLSEYARQATQNARTPYEKAVALEQVVRLNRRPDAEAPVGSSYARLETFLFGSPGESGAGAGTAEQFASAYAVLARAVGLPTRVVVGFQPVPEENGERIVRAADATAWPEVYFSGFGWVAFDPVSGNGSGPSAASKREVLNRLASTTAKPTPTSLASVPPLVQPTAVDPDAVAAPEAAKSFPFWVFTPVLLLVALYVARTSRRVRLRAAGPVGAWNEVLDSLQLAGLKPKPSRTVPDVARDWGEAGARLAVAVDQAAFAPRPVHDENSWRLARQVKKAVRRKASWWRRIVWPVDPRPLFRR</sequence>
<evidence type="ECO:0000256" key="2">
    <source>
        <dbReference type="SAM" id="Phobius"/>
    </source>
</evidence>
<feature type="compositionally biased region" description="Gly residues" evidence="1">
    <location>
        <begin position="1"/>
        <end position="33"/>
    </location>
</feature>
<feature type="transmembrane region" description="Helical" evidence="2">
    <location>
        <begin position="268"/>
        <end position="287"/>
    </location>
</feature>
<keyword evidence="2" id="KW-0812">Transmembrane</keyword>
<feature type="transmembrane region" description="Helical" evidence="2">
    <location>
        <begin position="93"/>
        <end position="111"/>
    </location>
</feature>
<dbReference type="SUPFAM" id="SSF54001">
    <property type="entry name" value="Cysteine proteinases"/>
    <property type="match status" value="1"/>
</dbReference>
<dbReference type="RefSeq" id="WP_143091665.1">
    <property type="nucleotide sequence ID" value="NZ_FOFV01000009.1"/>
</dbReference>
<keyword evidence="2" id="KW-0472">Membrane</keyword>
<feature type="transmembrane region" description="Helical" evidence="2">
    <location>
        <begin position="218"/>
        <end position="237"/>
    </location>
</feature>
<feature type="region of interest" description="Disordered" evidence="1">
    <location>
        <begin position="1"/>
        <end position="86"/>
    </location>
</feature>
<dbReference type="SMART" id="SM00460">
    <property type="entry name" value="TGc"/>
    <property type="match status" value="1"/>
</dbReference>
<feature type="transmembrane region" description="Helical" evidence="2">
    <location>
        <begin position="192"/>
        <end position="211"/>
    </location>
</feature>
<dbReference type="OrthoDB" id="9804023at2"/>
<dbReference type="EMBL" id="FOFV01000009">
    <property type="protein sequence ID" value="SER44914.1"/>
    <property type="molecule type" value="Genomic_DNA"/>
</dbReference>